<dbReference type="Proteomes" id="UP000006727">
    <property type="component" value="Chromosome 19"/>
</dbReference>
<reference evidence="1 3" key="2">
    <citation type="journal article" date="2018" name="Plant J.">
        <title>The Physcomitrella patens chromosome-scale assembly reveals moss genome structure and evolution.</title>
        <authorList>
            <person name="Lang D."/>
            <person name="Ullrich K.K."/>
            <person name="Murat F."/>
            <person name="Fuchs J."/>
            <person name="Jenkins J."/>
            <person name="Haas F.B."/>
            <person name="Piednoel M."/>
            <person name="Gundlach H."/>
            <person name="Van Bel M."/>
            <person name="Meyberg R."/>
            <person name="Vives C."/>
            <person name="Morata J."/>
            <person name="Symeonidi A."/>
            <person name="Hiss M."/>
            <person name="Muchero W."/>
            <person name="Kamisugi Y."/>
            <person name="Saleh O."/>
            <person name="Blanc G."/>
            <person name="Decker E.L."/>
            <person name="van Gessel N."/>
            <person name="Grimwood J."/>
            <person name="Hayes R.D."/>
            <person name="Graham S.W."/>
            <person name="Gunter L.E."/>
            <person name="McDaniel S.F."/>
            <person name="Hoernstein S.N.W."/>
            <person name="Larsson A."/>
            <person name="Li F.W."/>
            <person name="Perroud P.F."/>
            <person name="Phillips J."/>
            <person name="Ranjan P."/>
            <person name="Rokshar D.S."/>
            <person name="Rothfels C.J."/>
            <person name="Schneider L."/>
            <person name="Shu S."/>
            <person name="Stevenson D.W."/>
            <person name="Thummler F."/>
            <person name="Tillich M."/>
            <person name="Villarreal Aguilar J.C."/>
            <person name="Widiez T."/>
            <person name="Wong G.K."/>
            <person name="Wymore A."/>
            <person name="Zhang Y."/>
            <person name="Zimmer A.D."/>
            <person name="Quatrano R.S."/>
            <person name="Mayer K.F.X."/>
            <person name="Goodstein D."/>
            <person name="Casacuberta J.M."/>
            <person name="Vandepoele K."/>
            <person name="Reski R."/>
            <person name="Cuming A.C."/>
            <person name="Tuskan G.A."/>
            <person name="Maumus F."/>
            <person name="Salse J."/>
            <person name="Schmutz J."/>
            <person name="Rensing S.A."/>
        </authorList>
    </citation>
    <scope>NUCLEOTIDE SEQUENCE [LARGE SCALE GENOMIC DNA]</scope>
    <source>
        <strain evidence="2 3">cv. Gransden 2004</strain>
    </source>
</reference>
<dbReference type="Gramene" id="Pp3c19_1050V3.1">
    <property type="protein sequence ID" value="Pp3c19_1050V3.1"/>
    <property type="gene ID" value="Pp3c19_1050"/>
</dbReference>
<name>A0A2K1IWR4_PHYPA</name>
<dbReference type="EMBL" id="ABEU02000019">
    <property type="protein sequence ID" value="PNR33705.1"/>
    <property type="molecule type" value="Genomic_DNA"/>
</dbReference>
<evidence type="ECO:0000313" key="1">
    <source>
        <dbReference type="EMBL" id="PNR33705.1"/>
    </source>
</evidence>
<organism evidence="1">
    <name type="scientific">Physcomitrium patens</name>
    <name type="common">Spreading-leaved earth moss</name>
    <name type="synonym">Physcomitrella patens</name>
    <dbReference type="NCBI Taxonomy" id="3218"/>
    <lineage>
        <taxon>Eukaryota</taxon>
        <taxon>Viridiplantae</taxon>
        <taxon>Streptophyta</taxon>
        <taxon>Embryophyta</taxon>
        <taxon>Bryophyta</taxon>
        <taxon>Bryophytina</taxon>
        <taxon>Bryopsida</taxon>
        <taxon>Funariidae</taxon>
        <taxon>Funariales</taxon>
        <taxon>Funariaceae</taxon>
        <taxon>Physcomitrium</taxon>
    </lineage>
</organism>
<keyword evidence="3" id="KW-1185">Reference proteome</keyword>
<dbReference type="InParanoid" id="A0A2K1IWR4"/>
<evidence type="ECO:0000313" key="3">
    <source>
        <dbReference type="Proteomes" id="UP000006727"/>
    </source>
</evidence>
<accession>A0A2K1IWR4</accession>
<dbReference type="AlphaFoldDB" id="A0A2K1IWR4"/>
<gene>
    <name evidence="1" type="ORF">PHYPA_023521</name>
</gene>
<proteinExistence type="predicted"/>
<dbReference type="EnsemblPlants" id="Pp3c19_1050V3.1">
    <property type="protein sequence ID" value="Pp3c19_1050V3.1"/>
    <property type="gene ID" value="Pp3c19_1050"/>
</dbReference>
<reference evidence="2" key="3">
    <citation type="submission" date="2020-12" db="UniProtKB">
        <authorList>
            <consortium name="EnsemblPlants"/>
        </authorList>
    </citation>
    <scope>IDENTIFICATION</scope>
</reference>
<sequence>MGGISIIQERGETRLLVYACDKSRLLQSRPAVAETCGSVGLLQDLEAPKIKCSNHYRCGSGCNCSQLSSTQGSYNQKMSVLPGDLKSLKKDIIDKLVQEDLATCPSNRGFVRENITYKVTENLEVMPSTTIRSIQVLNKLMVATLAHLESIDVVVSITQVNFYP</sequence>
<dbReference type="FunCoup" id="A0A2K1IWR4">
    <property type="interactions" value="67"/>
</dbReference>
<reference evidence="1 3" key="1">
    <citation type="journal article" date="2008" name="Science">
        <title>The Physcomitrella genome reveals evolutionary insights into the conquest of land by plants.</title>
        <authorList>
            <person name="Rensing S."/>
            <person name="Lang D."/>
            <person name="Zimmer A."/>
            <person name="Terry A."/>
            <person name="Salamov A."/>
            <person name="Shapiro H."/>
            <person name="Nishiyama T."/>
            <person name="Perroud P.-F."/>
            <person name="Lindquist E."/>
            <person name="Kamisugi Y."/>
            <person name="Tanahashi T."/>
            <person name="Sakakibara K."/>
            <person name="Fujita T."/>
            <person name="Oishi K."/>
            <person name="Shin-I T."/>
            <person name="Kuroki Y."/>
            <person name="Toyoda A."/>
            <person name="Suzuki Y."/>
            <person name="Hashimoto A."/>
            <person name="Yamaguchi K."/>
            <person name="Sugano A."/>
            <person name="Kohara Y."/>
            <person name="Fujiyama A."/>
            <person name="Anterola A."/>
            <person name="Aoki S."/>
            <person name="Ashton N."/>
            <person name="Barbazuk W.B."/>
            <person name="Barker E."/>
            <person name="Bennetzen J."/>
            <person name="Bezanilla M."/>
            <person name="Blankenship R."/>
            <person name="Cho S.H."/>
            <person name="Dutcher S."/>
            <person name="Estelle M."/>
            <person name="Fawcett J.A."/>
            <person name="Gundlach H."/>
            <person name="Hanada K."/>
            <person name="Heyl A."/>
            <person name="Hicks K.A."/>
            <person name="Hugh J."/>
            <person name="Lohr M."/>
            <person name="Mayer K."/>
            <person name="Melkozernov A."/>
            <person name="Murata T."/>
            <person name="Nelson D."/>
            <person name="Pils B."/>
            <person name="Prigge M."/>
            <person name="Reiss B."/>
            <person name="Renner T."/>
            <person name="Rombauts S."/>
            <person name="Rushton P."/>
            <person name="Sanderfoot A."/>
            <person name="Schween G."/>
            <person name="Shiu S.-H."/>
            <person name="Stueber K."/>
            <person name="Theodoulou F.L."/>
            <person name="Tu H."/>
            <person name="Van de Peer Y."/>
            <person name="Verrier P.J."/>
            <person name="Waters E."/>
            <person name="Wood A."/>
            <person name="Yang L."/>
            <person name="Cove D."/>
            <person name="Cuming A."/>
            <person name="Hasebe M."/>
            <person name="Lucas S."/>
            <person name="Mishler D.B."/>
            <person name="Reski R."/>
            <person name="Grigoriev I."/>
            <person name="Quatrano R.S."/>
            <person name="Boore J.L."/>
        </authorList>
    </citation>
    <scope>NUCLEOTIDE SEQUENCE [LARGE SCALE GENOMIC DNA]</scope>
    <source>
        <strain evidence="2 3">cv. Gransden 2004</strain>
    </source>
</reference>
<protein>
    <submittedName>
        <fullName evidence="1 2">Uncharacterized protein</fullName>
    </submittedName>
</protein>
<evidence type="ECO:0000313" key="2">
    <source>
        <dbReference type="EnsemblPlants" id="Pp3c19_1050V3.1"/>
    </source>
</evidence>